<dbReference type="InterPro" id="IPR014719">
    <property type="entry name" value="Ribosomal_bL12_C/ClpS-like"/>
</dbReference>
<dbReference type="PANTHER" id="PTHR45987">
    <property type="entry name" value="39S RIBOSOMAL PROTEIN L12"/>
    <property type="match status" value="1"/>
</dbReference>
<feature type="domain" description="Large ribosomal subunit protein bL12 C-terminal" evidence="5">
    <location>
        <begin position="73"/>
        <end position="139"/>
    </location>
</feature>
<comment type="function">
    <text evidence="4">Forms part of the ribosomal stalk which helps the ribosome interact with GTP-bound translation factors. Is thus essential for accurate translation.</text>
</comment>
<evidence type="ECO:0000313" key="7">
    <source>
        <dbReference type="EMBL" id="QDT64616.1"/>
    </source>
</evidence>
<dbReference type="Proteomes" id="UP000319976">
    <property type="component" value="Chromosome"/>
</dbReference>
<dbReference type="GO" id="GO:0003729">
    <property type="term" value="F:mRNA binding"/>
    <property type="evidence" value="ECO:0007669"/>
    <property type="project" value="TreeGrafter"/>
</dbReference>
<evidence type="ECO:0000256" key="3">
    <source>
        <dbReference type="ARBA" id="ARBA00023274"/>
    </source>
</evidence>
<dbReference type="InterPro" id="IPR036235">
    <property type="entry name" value="Ribosomal_bL12_oligo_N_sf"/>
</dbReference>
<dbReference type="KEGG" id="chya:V22_18510"/>
<dbReference type="FunFam" id="3.30.1390.10:FF:000001">
    <property type="entry name" value="50S ribosomal protein L7/L12"/>
    <property type="match status" value="1"/>
</dbReference>
<comment type="similarity">
    <text evidence="1 4">Belongs to the bacterial ribosomal protein bL12 family.</text>
</comment>
<dbReference type="Pfam" id="PF00542">
    <property type="entry name" value="Ribosomal_L12"/>
    <property type="match status" value="1"/>
</dbReference>
<dbReference type="CDD" id="cd00387">
    <property type="entry name" value="Ribosomal_L7_L12"/>
    <property type="match status" value="1"/>
</dbReference>
<dbReference type="InterPro" id="IPR000206">
    <property type="entry name" value="Ribosomal_bL12"/>
</dbReference>
<evidence type="ECO:0000256" key="1">
    <source>
        <dbReference type="ARBA" id="ARBA00007197"/>
    </source>
</evidence>
<protein>
    <recommendedName>
        <fullName evidence="4">Large ribosomal subunit protein bL12</fullName>
    </recommendedName>
</protein>
<evidence type="ECO:0000259" key="5">
    <source>
        <dbReference type="Pfam" id="PF00542"/>
    </source>
</evidence>
<dbReference type="SUPFAM" id="SSF54736">
    <property type="entry name" value="ClpS-like"/>
    <property type="match status" value="1"/>
</dbReference>
<evidence type="ECO:0000313" key="8">
    <source>
        <dbReference type="Proteomes" id="UP000319976"/>
    </source>
</evidence>
<evidence type="ECO:0000259" key="6">
    <source>
        <dbReference type="Pfam" id="PF16320"/>
    </source>
</evidence>
<sequence>MATDAPAIEYSDATKDLGDKIVGLTLLEAKNLADYLENEHGIKAAAGGGVMMAGPMPGSDGGAAEAAEEKTDFDVVLTEVGDQKIKIIKVVRGATGLGLKEAKELVESAPKPIKEGLPKEEAEALVKEIEEVGGKAELK</sequence>
<dbReference type="GO" id="GO:0003735">
    <property type="term" value="F:structural constituent of ribosome"/>
    <property type="evidence" value="ECO:0007669"/>
    <property type="project" value="InterPro"/>
</dbReference>
<dbReference type="GO" id="GO:0022625">
    <property type="term" value="C:cytosolic large ribosomal subunit"/>
    <property type="evidence" value="ECO:0007669"/>
    <property type="project" value="TreeGrafter"/>
</dbReference>
<name>A0A517T8A9_9PLAN</name>
<dbReference type="OrthoDB" id="9811748at2"/>
<dbReference type="Gene3D" id="1.20.5.710">
    <property type="entry name" value="Single helix bin"/>
    <property type="match status" value="1"/>
</dbReference>
<dbReference type="Gene3D" id="3.30.1390.10">
    <property type="match status" value="1"/>
</dbReference>
<reference evidence="7 8" key="1">
    <citation type="submission" date="2019-02" db="EMBL/GenBank/DDBJ databases">
        <title>Deep-cultivation of Planctomycetes and their phenomic and genomic characterization uncovers novel biology.</title>
        <authorList>
            <person name="Wiegand S."/>
            <person name="Jogler M."/>
            <person name="Boedeker C."/>
            <person name="Pinto D."/>
            <person name="Vollmers J."/>
            <person name="Rivas-Marin E."/>
            <person name="Kohn T."/>
            <person name="Peeters S.H."/>
            <person name="Heuer A."/>
            <person name="Rast P."/>
            <person name="Oberbeckmann S."/>
            <person name="Bunk B."/>
            <person name="Jeske O."/>
            <person name="Meyerdierks A."/>
            <person name="Storesund J.E."/>
            <person name="Kallscheuer N."/>
            <person name="Luecker S."/>
            <person name="Lage O.M."/>
            <person name="Pohl T."/>
            <person name="Merkel B.J."/>
            <person name="Hornburger P."/>
            <person name="Mueller R.-W."/>
            <person name="Bruemmer F."/>
            <person name="Labrenz M."/>
            <person name="Spormann A.M."/>
            <person name="Op den Camp H."/>
            <person name="Overmann J."/>
            <person name="Amann R."/>
            <person name="Jetten M.S.M."/>
            <person name="Mascher T."/>
            <person name="Medema M.H."/>
            <person name="Devos D.P."/>
            <person name="Kaster A.-K."/>
            <person name="Ovreas L."/>
            <person name="Rohde M."/>
            <person name="Galperin M.Y."/>
            <person name="Jogler C."/>
        </authorList>
    </citation>
    <scope>NUCLEOTIDE SEQUENCE [LARGE SCALE GENOMIC DNA]</scope>
    <source>
        <strain evidence="7 8">V22</strain>
    </source>
</reference>
<accession>A0A517T8A9</accession>
<dbReference type="SUPFAM" id="SSF48300">
    <property type="entry name" value="Ribosomal protein L7/12, oligomerisation (N-terminal) domain"/>
    <property type="match status" value="1"/>
</dbReference>
<dbReference type="PANTHER" id="PTHR45987:SF4">
    <property type="entry name" value="LARGE RIBOSOMAL SUBUNIT PROTEIN BL12M"/>
    <property type="match status" value="1"/>
</dbReference>
<dbReference type="EMBL" id="CP036316">
    <property type="protein sequence ID" value="QDT64616.1"/>
    <property type="molecule type" value="Genomic_DNA"/>
</dbReference>
<dbReference type="HAMAP" id="MF_00368">
    <property type="entry name" value="Ribosomal_bL12"/>
    <property type="match status" value="1"/>
</dbReference>
<comment type="subunit">
    <text evidence="4">Homodimer. Part of the ribosomal stalk of the 50S ribosomal subunit. Forms a multimeric L10(L12)X complex, where L10 forms an elongated spine to which 2 to 4 L12 dimers bind in a sequential fashion. Binds GTP-bound translation factors.</text>
</comment>
<proteinExistence type="inferred from homology"/>
<feature type="domain" description="Large ribosomal subunit protein bL12 oligomerization" evidence="6">
    <location>
        <begin position="15"/>
        <end position="61"/>
    </location>
</feature>
<organism evidence="7 8">
    <name type="scientific">Calycomorphotria hydatis</name>
    <dbReference type="NCBI Taxonomy" id="2528027"/>
    <lineage>
        <taxon>Bacteria</taxon>
        <taxon>Pseudomonadati</taxon>
        <taxon>Planctomycetota</taxon>
        <taxon>Planctomycetia</taxon>
        <taxon>Planctomycetales</taxon>
        <taxon>Planctomycetaceae</taxon>
        <taxon>Calycomorphotria</taxon>
    </lineage>
</organism>
<evidence type="ECO:0000256" key="2">
    <source>
        <dbReference type="ARBA" id="ARBA00022980"/>
    </source>
</evidence>
<keyword evidence="3 4" id="KW-0687">Ribonucleoprotein</keyword>
<dbReference type="InterPro" id="IPR008932">
    <property type="entry name" value="Ribosomal_bL12_oligo"/>
</dbReference>
<dbReference type="Pfam" id="PF16320">
    <property type="entry name" value="Ribosomal_L12_N"/>
    <property type="match status" value="1"/>
</dbReference>
<dbReference type="NCBIfam" id="TIGR00855">
    <property type="entry name" value="L12"/>
    <property type="match status" value="1"/>
</dbReference>
<dbReference type="GO" id="GO:0006412">
    <property type="term" value="P:translation"/>
    <property type="evidence" value="ECO:0007669"/>
    <property type="project" value="UniProtKB-UniRule"/>
</dbReference>
<dbReference type="InterPro" id="IPR013823">
    <property type="entry name" value="Ribosomal_bL12_C"/>
</dbReference>
<keyword evidence="8" id="KW-1185">Reference proteome</keyword>
<gene>
    <name evidence="4 7" type="primary">rplL</name>
    <name evidence="7" type="ORF">V22_18510</name>
</gene>
<dbReference type="AlphaFoldDB" id="A0A517T8A9"/>
<evidence type="ECO:0000256" key="4">
    <source>
        <dbReference type="HAMAP-Rule" id="MF_00368"/>
    </source>
</evidence>
<keyword evidence="2 4" id="KW-0689">Ribosomal protein</keyword>
<dbReference type="RefSeq" id="WP_145261935.1">
    <property type="nucleotide sequence ID" value="NZ_CP036316.1"/>
</dbReference>